<reference evidence="1" key="1">
    <citation type="journal article" date="2015" name="Nature">
        <title>Complex archaea that bridge the gap between prokaryotes and eukaryotes.</title>
        <authorList>
            <person name="Spang A."/>
            <person name="Saw J.H."/>
            <person name="Jorgensen S.L."/>
            <person name="Zaremba-Niedzwiedzka K."/>
            <person name="Martijn J."/>
            <person name="Lind A.E."/>
            <person name="van Eijk R."/>
            <person name="Schleper C."/>
            <person name="Guy L."/>
            <person name="Ettema T.J."/>
        </authorList>
    </citation>
    <scope>NUCLEOTIDE SEQUENCE</scope>
</reference>
<name>A0A0F9V093_9ZZZZ</name>
<dbReference type="EMBL" id="LAZR01000051">
    <property type="protein sequence ID" value="KKN98645.1"/>
    <property type="molecule type" value="Genomic_DNA"/>
</dbReference>
<proteinExistence type="predicted"/>
<organism evidence="1">
    <name type="scientific">marine sediment metagenome</name>
    <dbReference type="NCBI Taxonomy" id="412755"/>
    <lineage>
        <taxon>unclassified sequences</taxon>
        <taxon>metagenomes</taxon>
        <taxon>ecological metagenomes</taxon>
    </lineage>
</organism>
<accession>A0A0F9V093</accession>
<comment type="caution">
    <text evidence="1">The sequence shown here is derived from an EMBL/GenBank/DDBJ whole genome shotgun (WGS) entry which is preliminary data.</text>
</comment>
<gene>
    <name evidence="1" type="ORF">LCGC14_0147570</name>
</gene>
<dbReference type="AlphaFoldDB" id="A0A0F9V093"/>
<evidence type="ECO:0000313" key="1">
    <source>
        <dbReference type="EMBL" id="KKN98645.1"/>
    </source>
</evidence>
<protein>
    <submittedName>
        <fullName evidence="1">Uncharacterized protein</fullName>
    </submittedName>
</protein>
<sequence>MPPVIRKQWFVSPLGLDANTGLDWDNAFLTVTFALTQMVASLPHQLNLGMGAYNETVVFPDLDLIINGTRSSFIDGVPYYDAEQGENAPGIVLGDGVTTVFFIKDLSVLNSLLELVLVKADVTSDATDNPVYLKVVDSGEIFSGDGDEVKLNRSARTFEFETAPVDGSLITYESLRGPFEYAKFSKSGSVVFADVPVNIRNVKSGAVNKIVFPLEHLPTKQIAYYFTYDASGNLIDSTPVIELV</sequence>